<dbReference type="OMA" id="VYNQEMR"/>
<evidence type="ECO:0000256" key="1">
    <source>
        <dbReference type="ARBA" id="ARBA00022723"/>
    </source>
</evidence>
<evidence type="ECO:0000256" key="4">
    <source>
        <dbReference type="ARBA" id="ARBA00023125"/>
    </source>
</evidence>
<evidence type="ECO:0000313" key="9">
    <source>
        <dbReference type="Proteomes" id="UP000030641"/>
    </source>
</evidence>
<accession>A0A074YA74</accession>
<dbReference type="SMART" id="SM00066">
    <property type="entry name" value="GAL4"/>
    <property type="match status" value="1"/>
</dbReference>
<name>A0A074YA74_AURSE</name>
<dbReference type="InterPro" id="IPR051430">
    <property type="entry name" value="Fungal_TF_Env_Response"/>
</dbReference>
<dbReference type="PROSITE" id="PS50048">
    <property type="entry name" value="ZN2_CY6_FUNGAL_2"/>
    <property type="match status" value="1"/>
</dbReference>
<dbReference type="InterPro" id="IPR036864">
    <property type="entry name" value="Zn2-C6_fun-type_DNA-bd_sf"/>
</dbReference>
<sequence length="746" mass="85153">MEHERSPEGDLGPDRKRRRKVLSCLDCRRRKVQCDRALPVCGRCEKAGKPCSYEDEGPSQQASIGQSVPYIARQQSVTVSRDVWDDMFNKVLHQERMIERLQAAQASPATPATMSIATPQLHGVADTPGGASDSAAKERILFRGKGFKTTFFGPSDPRSAMTPSAHSFFREEVARNPDLVRCRRDVHKLRAVKKTLDRQEARLPHKPLTEYLPERVKVNLLVGMYFENVDCTYAILHHPTFHREYEEMWRDPTKAKPGFVAVVLLMMACCQCVVREKQLFYKADSPLPRETAIALIQVCESWIGKSSPKHTDMAWFQVQCLLLIAKQTQQMKMKRRWVDSGNLLRIAISAGMHRDPELLQKKTLSSVFEHEMRRRIWAFIVEWDLQTSIDRGMPAVSLDIASDIAPPSNLHDTDFDESTTDIRTSRPLTEMTKMTYMCLSARSRSLRRKIITMFNQPLHQVSYDEVLAYTQELELSLASLPDWVGDRLQNLTAHDQSIALLHIQLEQFLLILHAHAARQAVTKTHIKFSKQAFKSAAVSIVNKISELSAKGFRFLLMARADVQRVFTNTLSLGNTDDKEISTQDLRNLVQPTLELAEKVLYLFEDKILHTGGIQWTHAFIVYDMVLCRIDPLGRNMPSRPGSDRVYNICKKIVDSQDSDFMAKAEPLKDSVPTPKRNKARYEEETTVFSEKLGTQQVTPLNGDFVPDLGFSDMLDWNFDDWMLYTDMLWSPQNMPIPALSGQVSHR</sequence>
<dbReference type="SMART" id="SM00906">
    <property type="entry name" value="Fungal_trans"/>
    <property type="match status" value="1"/>
</dbReference>
<keyword evidence="1" id="KW-0479">Metal-binding</keyword>
<evidence type="ECO:0000256" key="3">
    <source>
        <dbReference type="ARBA" id="ARBA00023015"/>
    </source>
</evidence>
<dbReference type="OrthoDB" id="4236860at2759"/>
<dbReference type="InParanoid" id="A0A074YA74"/>
<gene>
    <name evidence="8" type="ORF">AUEXF2481DRAFT_5533</name>
</gene>
<feature type="domain" description="Zn(2)-C6 fungal-type" evidence="7">
    <location>
        <begin position="23"/>
        <end position="53"/>
    </location>
</feature>
<dbReference type="InterPro" id="IPR007219">
    <property type="entry name" value="XnlR_reg_dom"/>
</dbReference>
<proteinExistence type="predicted"/>
<evidence type="ECO:0000313" key="8">
    <source>
        <dbReference type="EMBL" id="KEQ94640.1"/>
    </source>
</evidence>
<dbReference type="CDD" id="cd12148">
    <property type="entry name" value="fungal_TF_MHR"/>
    <property type="match status" value="1"/>
</dbReference>
<dbReference type="GO" id="GO:0000978">
    <property type="term" value="F:RNA polymerase II cis-regulatory region sequence-specific DNA binding"/>
    <property type="evidence" value="ECO:0007669"/>
    <property type="project" value="TreeGrafter"/>
</dbReference>
<keyword evidence="9" id="KW-1185">Reference proteome</keyword>
<dbReference type="EMBL" id="KL584761">
    <property type="protein sequence ID" value="KEQ94640.1"/>
    <property type="molecule type" value="Genomic_DNA"/>
</dbReference>
<protein>
    <recommendedName>
        <fullName evidence="7">Zn(2)-C6 fungal-type domain-containing protein</fullName>
    </recommendedName>
</protein>
<dbReference type="GO" id="GO:0008270">
    <property type="term" value="F:zinc ion binding"/>
    <property type="evidence" value="ECO:0007669"/>
    <property type="project" value="InterPro"/>
</dbReference>
<dbReference type="GO" id="GO:0006351">
    <property type="term" value="P:DNA-templated transcription"/>
    <property type="evidence" value="ECO:0007669"/>
    <property type="project" value="InterPro"/>
</dbReference>
<organism evidence="8 9">
    <name type="scientific">Aureobasidium subglaciale (strain EXF-2481)</name>
    <name type="common">Aureobasidium pullulans var. subglaciale</name>
    <dbReference type="NCBI Taxonomy" id="1043005"/>
    <lineage>
        <taxon>Eukaryota</taxon>
        <taxon>Fungi</taxon>
        <taxon>Dikarya</taxon>
        <taxon>Ascomycota</taxon>
        <taxon>Pezizomycotina</taxon>
        <taxon>Dothideomycetes</taxon>
        <taxon>Dothideomycetidae</taxon>
        <taxon>Dothideales</taxon>
        <taxon>Saccotheciaceae</taxon>
        <taxon>Aureobasidium</taxon>
    </lineage>
</organism>
<reference evidence="8 9" key="1">
    <citation type="journal article" date="2014" name="BMC Genomics">
        <title>Genome sequencing of four Aureobasidium pullulans varieties: biotechnological potential, stress tolerance, and description of new species.</title>
        <authorList>
            <person name="Gostin Ar C."/>
            <person name="Ohm R.A."/>
            <person name="Kogej T."/>
            <person name="Sonjak S."/>
            <person name="Turk M."/>
            <person name="Zajc J."/>
            <person name="Zalar P."/>
            <person name="Grube M."/>
            <person name="Sun H."/>
            <person name="Han J."/>
            <person name="Sharma A."/>
            <person name="Chiniquy J."/>
            <person name="Ngan C.Y."/>
            <person name="Lipzen A."/>
            <person name="Barry K."/>
            <person name="Grigoriev I.V."/>
            <person name="Gunde-Cimerman N."/>
        </authorList>
    </citation>
    <scope>NUCLEOTIDE SEQUENCE [LARGE SCALE GENOMIC DNA]</scope>
    <source>
        <strain evidence="8 9">EXF-2481</strain>
    </source>
</reference>
<dbReference type="PANTHER" id="PTHR31944:SF131">
    <property type="entry name" value="HEME-RESPONSIVE ZINC FINGER TRANSCRIPTION FACTOR HAP1"/>
    <property type="match status" value="1"/>
</dbReference>
<evidence type="ECO:0000256" key="6">
    <source>
        <dbReference type="ARBA" id="ARBA00023242"/>
    </source>
</evidence>
<dbReference type="HOGENOM" id="CLU_007091_1_0_1"/>
<dbReference type="PANTHER" id="PTHR31944">
    <property type="entry name" value="HEME-RESPONSIVE ZINC FINGER TRANSCRIPTION FACTOR HAP1"/>
    <property type="match status" value="1"/>
</dbReference>
<dbReference type="RefSeq" id="XP_013343070.1">
    <property type="nucleotide sequence ID" value="XM_013487616.1"/>
</dbReference>
<keyword evidence="4" id="KW-0238">DNA-binding</keyword>
<dbReference type="AlphaFoldDB" id="A0A074YA74"/>
<dbReference type="GO" id="GO:0005634">
    <property type="term" value="C:nucleus"/>
    <property type="evidence" value="ECO:0007669"/>
    <property type="project" value="TreeGrafter"/>
</dbReference>
<dbReference type="GO" id="GO:0001228">
    <property type="term" value="F:DNA-binding transcription activator activity, RNA polymerase II-specific"/>
    <property type="evidence" value="ECO:0007669"/>
    <property type="project" value="TreeGrafter"/>
</dbReference>
<dbReference type="PROSITE" id="PS00463">
    <property type="entry name" value="ZN2_CY6_FUNGAL_1"/>
    <property type="match status" value="1"/>
</dbReference>
<keyword evidence="6" id="KW-0539">Nucleus</keyword>
<keyword evidence="2" id="KW-0862">Zinc</keyword>
<dbReference type="Pfam" id="PF00172">
    <property type="entry name" value="Zn_clus"/>
    <property type="match status" value="1"/>
</dbReference>
<evidence type="ECO:0000259" key="7">
    <source>
        <dbReference type="PROSITE" id="PS50048"/>
    </source>
</evidence>
<dbReference type="InterPro" id="IPR001138">
    <property type="entry name" value="Zn2Cys6_DnaBD"/>
</dbReference>
<dbReference type="GeneID" id="25369024"/>
<dbReference type="CDD" id="cd00067">
    <property type="entry name" value="GAL4"/>
    <property type="match status" value="1"/>
</dbReference>
<dbReference type="Proteomes" id="UP000030641">
    <property type="component" value="Unassembled WGS sequence"/>
</dbReference>
<keyword evidence="3" id="KW-0805">Transcription regulation</keyword>
<dbReference type="Gene3D" id="4.10.240.10">
    <property type="entry name" value="Zn(2)-C6 fungal-type DNA-binding domain"/>
    <property type="match status" value="1"/>
</dbReference>
<dbReference type="Pfam" id="PF04082">
    <property type="entry name" value="Fungal_trans"/>
    <property type="match status" value="1"/>
</dbReference>
<keyword evidence="5" id="KW-0804">Transcription</keyword>
<evidence type="ECO:0000256" key="5">
    <source>
        <dbReference type="ARBA" id="ARBA00023163"/>
    </source>
</evidence>
<dbReference type="SUPFAM" id="SSF57701">
    <property type="entry name" value="Zn2/Cys6 DNA-binding domain"/>
    <property type="match status" value="1"/>
</dbReference>
<dbReference type="STRING" id="1043005.A0A074YA74"/>
<evidence type="ECO:0000256" key="2">
    <source>
        <dbReference type="ARBA" id="ARBA00022833"/>
    </source>
</evidence>